<accession>A0A699TS13</accession>
<gene>
    <name evidence="1" type="ORF">Tci_884642</name>
</gene>
<dbReference type="SUPFAM" id="SSF54001">
    <property type="entry name" value="Cysteine proteinases"/>
    <property type="match status" value="1"/>
</dbReference>
<proteinExistence type="predicted"/>
<dbReference type="InterPro" id="IPR038765">
    <property type="entry name" value="Papain-like_cys_pep_sf"/>
</dbReference>
<dbReference type="EMBL" id="BKCJ011267239">
    <property type="protein sequence ID" value="GFD12673.1"/>
    <property type="molecule type" value="Genomic_DNA"/>
</dbReference>
<evidence type="ECO:0000313" key="1">
    <source>
        <dbReference type="EMBL" id="GFD12673.1"/>
    </source>
</evidence>
<feature type="non-terminal residue" evidence="1">
    <location>
        <position position="1"/>
    </location>
</feature>
<name>A0A699TS13_TANCI</name>
<organism evidence="1">
    <name type="scientific">Tanacetum cinerariifolium</name>
    <name type="common">Dalmatian daisy</name>
    <name type="synonym">Chrysanthemum cinerariifolium</name>
    <dbReference type="NCBI Taxonomy" id="118510"/>
    <lineage>
        <taxon>Eukaryota</taxon>
        <taxon>Viridiplantae</taxon>
        <taxon>Streptophyta</taxon>
        <taxon>Embryophyta</taxon>
        <taxon>Tracheophyta</taxon>
        <taxon>Spermatophyta</taxon>
        <taxon>Magnoliopsida</taxon>
        <taxon>eudicotyledons</taxon>
        <taxon>Gunneridae</taxon>
        <taxon>Pentapetalae</taxon>
        <taxon>asterids</taxon>
        <taxon>campanulids</taxon>
        <taxon>Asterales</taxon>
        <taxon>Asteraceae</taxon>
        <taxon>Asteroideae</taxon>
        <taxon>Anthemideae</taxon>
        <taxon>Anthemidinae</taxon>
        <taxon>Tanacetum</taxon>
    </lineage>
</organism>
<dbReference type="AlphaFoldDB" id="A0A699TS13"/>
<dbReference type="Gene3D" id="1.10.418.20">
    <property type="match status" value="1"/>
</dbReference>
<sequence>PVEKLSDCMKDVIVYYPSRDDGDIVEVNYKDIECLEPEAWFSSAILNFYIRISSAFDIFFRKHDPKLSPP</sequence>
<comment type="caution">
    <text evidence="1">The sequence shown here is derived from an EMBL/GenBank/DDBJ whole genome shotgun (WGS) entry which is preliminary data.</text>
</comment>
<reference evidence="1" key="1">
    <citation type="journal article" date="2019" name="Sci. Rep.">
        <title>Draft genome of Tanacetum cinerariifolium, the natural source of mosquito coil.</title>
        <authorList>
            <person name="Yamashiro T."/>
            <person name="Shiraishi A."/>
            <person name="Satake H."/>
            <person name="Nakayama K."/>
        </authorList>
    </citation>
    <scope>NUCLEOTIDE SEQUENCE</scope>
</reference>
<protein>
    <submittedName>
        <fullName evidence="1">Peptidase C48, SUMO/sentrin/Ubl1</fullName>
    </submittedName>
</protein>